<reference evidence="2" key="1">
    <citation type="submission" date="2015-09" db="EMBL/GenBank/DDBJ databases">
        <authorList>
            <consortium name="Pathogen Informatics"/>
        </authorList>
    </citation>
    <scope>NUCLEOTIDE SEQUENCE</scope>
    <source>
        <strain evidence="2">2789STDY5834896</strain>
    </source>
</reference>
<dbReference type="SUPFAM" id="SSF55021">
    <property type="entry name" value="ACT-like"/>
    <property type="match status" value="1"/>
</dbReference>
<evidence type="ECO:0000313" key="2">
    <source>
        <dbReference type="EMBL" id="SCJ63537.1"/>
    </source>
</evidence>
<organism evidence="2">
    <name type="scientific">uncultured Anaerotruncus sp</name>
    <dbReference type="NCBI Taxonomy" id="905011"/>
    <lineage>
        <taxon>Bacteria</taxon>
        <taxon>Bacillati</taxon>
        <taxon>Bacillota</taxon>
        <taxon>Clostridia</taxon>
        <taxon>Eubacteriales</taxon>
        <taxon>Oscillospiraceae</taxon>
        <taxon>Anaerotruncus</taxon>
        <taxon>environmental samples</taxon>
    </lineage>
</organism>
<dbReference type="InterPro" id="IPR045865">
    <property type="entry name" value="ACT-like_dom_sf"/>
</dbReference>
<gene>
    <name evidence="2" type="ORF">SAMEA3545359_01164</name>
</gene>
<dbReference type="PIRSF" id="PIRSF025624">
    <property type="entry name" value="ACT_PheB"/>
    <property type="match status" value="1"/>
</dbReference>
<dbReference type="InterPro" id="IPR002912">
    <property type="entry name" value="ACT_dom"/>
</dbReference>
<dbReference type="PROSITE" id="PS51671">
    <property type="entry name" value="ACT"/>
    <property type="match status" value="1"/>
</dbReference>
<proteinExistence type="predicted"/>
<accession>A0A1C6I136</accession>
<feature type="domain" description="ACT" evidence="1">
    <location>
        <begin position="70"/>
        <end position="145"/>
    </location>
</feature>
<dbReference type="EMBL" id="FMHG01000001">
    <property type="protein sequence ID" value="SCJ63537.1"/>
    <property type="molecule type" value="Genomic_DNA"/>
</dbReference>
<protein>
    <submittedName>
        <fullName evidence="2">ACT domain-containing protein</fullName>
    </submittedName>
</protein>
<dbReference type="InterPro" id="IPR008310">
    <property type="entry name" value="UPF0735_ACT_dom-cont"/>
</dbReference>
<name>A0A1C6I136_9FIRM</name>
<evidence type="ECO:0000259" key="1">
    <source>
        <dbReference type="PROSITE" id="PS51671"/>
    </source>
</evidence>
<dbReference type="NCBIfam" id="NF003361">
    <property type="entry name" value="PRK04435.1"/>
    <property type="match status" value="1"/>
</dbReference>
<dbReference type="AlphaFoldDB" id="A0A1C6I136"/>
<sequence length="146" mass="16001">MRDLPKFLLVETTALPGVYPKVVEAKELIAQGAVKSSSEAVKRVGISRSAFYKYKDRVFRPAKDARQLCTYSFSLKDEPGVLSQLINTVTGCGVNILTINQSIPIDSVAPVTISFRMDGESVSLEQLEREIGKLGGIVEIKRLLGE</sequence>